<evidence type="ECO:0000313" key="1">
    <source>
        <dbReference type="EMBL" id="GAA2092102.1"/>
    </source>
</evidence>
<reference evidence="1 2" key="1">
    <citation type="journal article" date="2019" name="Int. J. Syst. Evol. Microbiol.">
        <title>The Global Catalogue of Microorganisms (GCM) 10K type strain sequencing project: providing services to taxonomists for standard genome sequencing and annotation.</title>
        <authorList>
            <consortium name="The Broad Institute Genomics Platform"/>
            <consortium name="The Broad Institute Genome Sequencing Center for Infectious Disease"/>
            <person name="Wu L."/>
            <person name="Ma J."/>
        </authorList>
    </citation>
    <scope>NUCLEOTIDE SEQUENCE [LARGE SCALE GENOMIC DNA]</scope>
    <source>
        <strain evidence="1 2">JCM 14559</strain>
    </source>
</reference>
<dbReference type="RefSeq" id="WP_344551352.1">
    <property type="nucleotide sequence ID" value="NZ_BAAANS010000009.1"/>
</dbReference>
<dbReference type="Proteomes" id="UP001500897">
    <property type="component" value="Unassembled WGS sequence"/>
</dbReference>
<evidence type="ECO:0000313" key="2">
    <source>
        <dbReference type="Proteomes" id="UP001500897"/>
    </source>
</evidence>
<keyword evidence="2" id="KW-1185">Reference proteome</keyword>
<protein>
    <submittedName>
        <fullName evidence="1">Uncharacterized protein</fullName>
    </submittedName>
</protein>
<accession>A0ABN2WHM5</accession>
<sequence>MPADISFAPGPDGAITARTVARLPDSARRLLEQQDAVRTDDGSYLFTGSDAVARAARAAFFLNVGGLRVDTFNGPLEPERTLVPDGADIVFARHPVEGIVAAAATEATEPLVPEILYRFGFTHDSDRDIYLQPSGLSERQALVAAARVSLVLQSLGVQVATRGLAARPASADRLAEAVEDLAVERGNIRTLTDSSDIADLLDAASDQDTGALTHLSGLLDDIGQWASGLPVGQDQEIGGRIDEARIATEALHISIAGLQRHLSGLDAVLETSAAPAPAARSARSSAATASTAAAAHALMGGPILQSPAPVPSAVLPQTAPAATL</sequence>
<comment type="caution">
    <text evidence="1">The sequence shown here is derived from an EMBL/GenBank/DDBJ whole genome shotgun (WGS) entry which is preliminary data.</text>
</comment>
<dbReference type="EMBL" id="BAAANS010000009">
    <property type="protein sequence ID" value="GAA2092102.1"/>
    <property type="molecule type" value="Genomic_DNA"/>
</dbReference>
<gene>
    <name evidence="1" type="ORF">GCM10009759_17450</name>
</gene>
<name>A0ABN2WHM5_9ACTN</name>
<proteinExistence type="predicted"/>
<organism evidence="1 2">
    <name type="scientific">Kitasatospora saccharophila</name>
    <dbReference type="NCBI Taxonomy" id="407973"/>
    <lineage>
        <taxon>Bacteria</taxon>
        <taxon>Bacillati</taxon>
        <taxon>Actinomycetota</taxon>
        <taxon>Actinomycetes</taxon>
        <taxon>Kitasatosporales</taxon>
        <taxon>Streptomycetaceae</taxon>
        <taxon>Kitasatospora</taxon>
    </lineage>
</organism>